<keyword evidence="2" id="KW-1185">Reference proteome</keyword>
<evidence type="ECO:0000313" key="2">
    <source>
        <dbReference type="Proteomes" id="UP000655443"/>
    </source>
</evidence>
<comment type="caution">
    <text evidence="1">The sequence shown here is derived from an EMBL/GenBank/DDBJ whole genome shotgun (WGS) entry which is preliminary data.</text>
</comment>
<dbReference type="EMBL" id="BMVG01000081">
    <property type="protein sequence ID" value="GGW23610.1"/>
    <property type="molecule type" value="Genomic_DNA"/>
</dbReference>
<organism evidence="1 2">
    <name type="scientific">Streptomyces alanosinicus</name>
    <dbReference type="NCBI Taxonomy" id="68171"/>
    <lineage>
        <taxon>Bacteria</taxon>
        <taxon>Bacillati</taxon>
        <taxon>Actinomycetota</taxon>
        <taxon>Actinomycetes</taxon>
        <taxon>Kitasatosporales</taxon>
        <taxon>Streptomycetaceae</taxon>
        <taxon>Streptomyces</taxon>
    </lineage>
</organism>
<reference evidence="1" key="2">
    <citation type="submission" date="2020-09" db="EMBL/GenBank/DDBJ databases">
        <authorList>
            <person name="Sun Q."/>
            <person name="Ohkuma M."/>
        </authorList>
    </citation>
    <scope>NUCLEOTIDE SEQUENCE</scope>
    <source>
        <strain evidence="1">JCM 4714</strain>
    </source>
</reference>
<name>A0A918MHX7_9ACTN</name>
<protein>
    <submittedName>
        <fullName evidence="1">Uncharacterized protein</fullName>
    </submittedName>
</protein>
<dbReference type="Proteomes" id="UP000655443">
    <property type="component" value="Unassembled WGS sequence"/>
</dbReference>
<evidence type="ECO:0000313" key="1">
    <source>
        <dbReference type="EMBL" id="GGW23610.1"/>
    </source>
</evidence>
<reference evidence="1" key="1">
    <citation type="journal article" date="2014" name="Int. J. Syst. Evol. Microbiol.">
        <title>Complete genome sequence of Corynebacterium casei LMG S-19264T (=DSM 44701T), isolated from a smear-ripened cheese.</title>
        <authorList>
            <consortium name="US DOE Joint Genome Institute (JGI-PGF)"/>
            <person name="Walter F."/>
            <person name="Albersmeier A."/>
            <person name="Kalinowski J."/>
            <person name="Ruckert C."/>
        </authorList>
    </citation>
    <scope>NUCLEOTIDE SEQUENCE</scope>
    <source>
        <strain evidence="1">JCM 4714</strain>
    </source>
</reference>
<sequence>MRPPVQARPGGRVQRVHVEFGDPHQEARARESGLVLLVVADDMAGVLAQEALDALAELLRAVHVLLHHPVLPGAESGRRYERRDLPGLLVVEADVGHQVLSGRPPQPANTFAQRTVR</sequence>
<accession>A0A918MHX7</accession>
<dbReference type="AlphaFoldDB" id="A0A918MHX7"/>
<proteinExistence type="predicted"/>
<gene>
    <name evidence="1" type="ORF">GCM10010339_93470</name>
</gene>